<evidence type="ECO:0000256" key="3">
    <source>
        <dbReference type="ARBA" id="ARBA00022692"/>
    </source>
</evidence>
<dbReference type="PANTHER" id="PTHR43791">
    <property type="entry name" value="PERMEASE-RELATED"/>
    <property type="match status" value="1"/>
</dbReference>
<feature type="transmembrane region" description="Helical" evidence="6">
    <location>
        <begin position="473"/>
        <end position="494"/>
    </location>
</feature>
<dbReference type="Pfam" id="PF07690">
    <property type="entry name" value="MFS_1"/>
    <property type="match status" value="1"/>
</dbReference>
<dbReference type="OrthoDB" id="2985014at2759"/>
<keyword evidence="2" id="KW-0813">Transport</keyword>
<evidence type="ECO:0000256" key="2">
    <source>
        <dbReference type="ARBA" id="ARBA00022448"/>
    </source>
</evidence>
<protein>
    <recommendedName>
        <fullName evidence="7">Major facilitator superfamily (MFS) profile domain-containing protein</fullName>
    </recommendedName>
</protein>
<dbReference type="Proteomes" id="UP000650833">
    <property type="component" value="Unassembled WGS sequence"/>
</dbReference>
<feature type="transmembrane region" description="Helical" evidence="6">
    <location>
        <begin position="248"/>
        <end position="270"/>
    </location>
</feature>
<dbReference type="SUPFAM" id="SSF103473">
    <property type="entry name" value="MFS general substrate transporter"/>
    <property type="match status" value="1"/>
</dbReference>
<dbReference type="InterPro" id="IPR036259">
    <property type="entry name" value="MFS_trans_sf"/>
</dbReference>
<dbReference type="AlphaFoldDB" id="A0A8H7QH04"/>
<feature type="transmembrane region" description="Helical" evidence="6">
    <location>
        <begin position="355"/>
        <end position="373"/>
    </location>
</feature>
<feature type="domain" description="Major facilitator superfamily (MFS) profile" evidence="7">
    <location>
        <begin position="89"/>
        <end position="498"/>
    </location>
</feature>
<dbReference type="GO" id="GO:0016020">
    <property type="term" value="C:membrane"/>
    <property type="evidence" value="ECO:0007669"/>
    <property type="project" value="UniProtKB-SubCell"/>
</dbReference>
<name>A0A8H7QH04_9FUNG</name>
<keyword evidence="5 6" id="KW-0472">Membrane</keyword>
<evidence type="ECO:0000256" key="6">
    <source>
        <dbReference type="SAM" id="Phobius"/>
    </source>
</evidence>
<comment type="caution">
    <text evidence="8">The sequence shown here is derived from an EMBL/GenBank/DDBJ whole genome shotgun (WGS) entry which is preliminary data.</text>
</comment>
<feature type="transmembrane region" description="Helical" evidence="6">
    <location>
        <begin position="380"/>
        <end position="400"/>
    </location>
</feature>
<dbReference type="PROSITE" id="PS50850">
    <property type="entry name" value="MFS"/>
    <property type="match status" value="1"/>
</dbReference>
<feature type="transmembrane region" description="Helical" evidence="6">
    <location>
        <begin position="119"/>
        <end position="140"/>
    </location>
</feature>
<keyword evidence="4 6" id="KW-1133">Transmembrane helix</keyword>
<keyword evidence="9" id="KW-1185">Reference proteome</keyword>
<gene>
    <name evidence="8" type="ORF">INT46_011814</name>
</gene>
<evidence type="ECO:0000256" key="4">
    <source>
        <dbReference type="ARBA" id="ARBA00022989"/>
    </source>
</evidence>
<dbReference type="PANTHER" id="PTHR43791:SF36">
    <property type="entry name" value="TRANSPORTER, PUTATIVE (AFU_ORTHOLOGUE AFUA_6G08340)-RELATED"/>
    <property type="match status" value="1"/>
</dbReference>
<feature type="transmembrane region" description="Helical" evidence="6">
    <location>
        <begin position="81"/>
        <end position="99"/>
    </location>
</feature>
<dbReference type="Gene3D" id="1.20.1250.20">
    <property type="entry name" value="MFS general substrate transporter like domains"/>
    <property type="match status" value="2"/>
</dbReference>
<dbReference type="GO" id="GO:0022857">
    <property type="term" value="F:transmembrane transporter activity"/>
    <property type="evidence" value="ECO:0007669"/>
    <property type="project" value="InterPro"/>
</dbReference>
<feature type="transmembrane region" description="Helical" evidence="6">
    <location>
        <begin position="439"/>
        <end position="461"/>
    </location>
</feature>
<dbReference type="EMBL" id="JAEPRC010000812">
    <property type="protein sequence ID" value="KAG2191550.1"/>
    <property type="molecule type" value="Genomic_DNA"/>
</dbReference>
<organism evidence="8 9">
    <name type="scientific">Mucor plumbeus</name>
    <dbReference type="NCBI Taxonomy" id="97098"/>
    <lineage>
        <taxon>Eukaryota</taxon>
        <taxon>Fungi</taxon>
        <taxon>Fungi incertae sedis</taxon>
        <taxon>Mucoromycota</taxon>
        <taxon>Mucoromycotina</taxon>
        <taxon>Mucoromycetes</taxon>
        <taxon>Mucorales</taxon>
        <taxon>Mucorineae</taxon>
        <taxon>Mucoraceae</taxon>
        <taxon>Mucor</taxon>
    </lineage>
</organism>
<dbReference type="FunFam" id="1.20.1250.20:FF:000013">
    <property type="entry name" value="MFS general substrate transporter"/>
    <property type="match status" value="1"/>
</dbReference>
<evidence type="ECO:0000313" key="8">
    <source>
        <dbReference type="EMBL" id="KAG2191550.1"/>
    </source>
</evidence>
<evidence type="ECO:0000313" key="9">
    <source>
        <dbReference type="Proteomes" id="UP000650833"/>
    </source>
</evidence>
<accession>A0A8H7QH04</accession>
<feature type="transmembrane region" description="Helical" evidence="6">
    <location>
        <begin position="406"/>
        <end position="427"/>
    </location>
</feature>
<feature type="transmembrane region" description="Helical" evidence="6">
    <location>
        <begin position="313"/>
        <end position="335"/>
    </location>
</feature>
<reference evidence="8" key="1">
    <citation type="submission" date="2020-12" db="EMBL/GenBank/DDBJ databases">
        <title>Metabolic potential, ecology and presence of endohyphal bacteria is reflected in genomic diversity of Mucoromycotina.</title>
        <authorList>
            <person name="Muszewska A."/>
            <person name="Okrasinska A."/>
            <person name="Steczkiewicz K."/>
            <person name="Drgas O."/>
            <person name="Orlowska M."/>
            <person name="Perlinska-Lenart U."/>
            <person name="Aleksandrzak-Piekarczyk T."/>
            <person name="Szatraj K."/>
            <person name="Zielenkiewicz U."/>
            <person name="Pilsyk S."/>
            <person name="Malc E."/>
            <person name="Mieczkowski P."/>
            <person name="Kruszewska J.S."/>
            <person name="Biernat P."/>
            <person name="Pawlowska J."/>
        </authorList>
    </citation>
    <scope>NUCLEOTIDE SEQUENCE</scope>
    <source>
        <strain evidence="8">CBS 226.32</strain>
    </source>
</reference>
<dbReference type="FunFam" id="1.20.1250.20:FF:000018">
    <property type="entry name" value="MFS transporter permease"/>
    <property type="match status" value="1"/>
</dbReference>
<evidence type="ECO:0000259" key="7">
    <source>
        <dbReference type="PROSITE" id="PS50850"/>
    </source>
</evidence>
<feature type="transmembrane region" description="Helical" evidence="6">
    <location>
        <begin position="215"/>
        <end position="236"/>
    </location>
</feature>
<keyword evidence="3 6" id="KW-0812">Transmembrane</keyword>
<evidence type="ECO:0000256" key="1">
    <source>
        <dbReference type="ARBA" id="ARBA00004141"/>
    </source>
</evidence>
<feature type="transmembrane region" description="Helical" evidence="6">
    <location>
        <begin position="152"/>
        <end position="173"/>
    </location>
</feature>
<sequence length="524" mass="59059">MLERIETNHNGHNLGNDTDLIMTGSTSRTLVGDSSYCSNDEEFEKRKRNYCNNNGNEDGFQLNDDELIAHILGREKEEKKITRIIDLRMMTLFCIFYFVDFLDRANIGNATLAGIQDDLHLSHSELSTAISAFYITYILFEVPSNIILKRTSAVMWLSLIMLLWGTMTLVMAFSKNFHSLLACRLLLGAAESGFIPGILYMMSKMYRPREFGLRLALLLCMSSVSGIVSGPIAYGTSFLEGQRGLHGWQYLFILEGVPTICLSVVSYFCLFDDIKTVSWLTDTQKALHREYTNAPNEEVALSMRIFLKAILDWKTFFFSITYFLTVINLTSYQVFTPTIIDGFGFPVLESQLLSAPPNVVQTISIIIGGYMADKFENKRGILMVIGFSIGAIGYMLLLILQGRWGLYISLFVIPAGLGLQAPSNIGWSAINFPNLEIRVIAVAVVVMIGNSGGVVASYLYPLSDGPHYYFGNAFNLCCAVLGALFSGLTSYLLYRQNRKLDNLRQFDNDFDEKDEHQAQFRYYY</sequence>
<evidence type="ECO:0000256" key="5">
    <source>
        <dbReference type="ARBA" id="ARBA00023136"/>
    </source>
</evidence>
<dbReference type="InterPro" id="IPR011701">
    <property type="entry name" value="MFS"/>
</dbReference>
<comment type="subcellular location">
    <subcellularLocation>
        <location evidence="1">Membrane</location>
        <topology evidence="1">Multi-pass membrane protein</topology>
    </subcellularLocation>
</comment>
<dbReference type="InterPro" id="IPR020846">
    <property type="entry name" value="MFS_dom"/>
</dbReference>
<feature type="transmembrane region" description="Helical" evidence="6">
    <location>
        <begin position="185"/>
        <end position="203"/>
    </location>
</feature>
<proteinExistence type="predicted"/>